<dbReference type="AlphaFoldDB" id="A0A9W8TPB5"/>
<protein>
    <submittedName>
        <fullName evidence="2">Uncharacterized protein</fullName>
    </submittedName>
</protein>
<reference evidence="2" key="1">
    <citation type="submission" date="2022-07" db="EMBL/GenBank/DDBJ databases">
        <title>Genome Sequence of Xylaria arbuscula.</title>
        <authorList>
            <person name="Buettner E."/>
        </authorList>
    </citation>
    <scope>NUCLEOTIDE SEQUENCE</scope>
    <source>
        <strain evidence="2">VT107</strain>
    </source>
</reference>
<accession>A0A9W8TPB5</accession>
<keyword evidence="3" id="KW-1185">Reference proteome</keyword>
<evidence type="ECO:0000256" key="1">
    <source>
        <dbReference type="SAM" id="MobiDB-lite"/>
    </source>
</evidence>
<feature type="region of interest" description="Disordered" evidence="1">
    <location>
        <begin position="321"/>
        <end position="365"/>
    </location>
</feature>
<evidence type="ECO:0000313" key="3">
    <source>
        <dbReference type="Proteomes" id="UP001148614"/>
    </source>
</evidence>
<feature type="region of interest" description="Disordered" evidence="1">
    <location>
        <begin position="130"/>
        <end position="150"/>
    </location>
</feature>
<dbReference type="Proteomes" id="UP001148614">
    <property type="component" value="Unassembled WGS sequence"/>
</dbReference>
<name>A0A9W8TPB5_9PEZI</name>
<sequence length="365" mass="40932">MVLGPVIVLVSNPCSLTRPTRFDHYYAPLCNQPCNHFPRTIALLPARRHSATLGESVESVAPLRDDVAGRPQASYWTKPEIVGWQRCCALHQPPPPPILTSSMDYYNQRSFVSGFNRAIPRTVPPFQPSFRSYSRPPFQQIPHEPYRNTSNPSRDIYTFGGAGWPPYGSGCYVPGYNSMNIFGGKRFTGTSGTPEAPKRTHANLEHNGGHEQVNKRQKNEREFSTKFARVRENYSNNNLHKPAATPPVVKREYVESKGLEISDDADDEESINSPNNFRHMAIGFTRVFPWLGPDMNELTSAEEGDDYDSDTDVDWELDDDYAHQGLGEPGEAGVDSLPHNDDSNKENQGPVEPIALSLRTYESLH</sequence>
<organism evidence="2 3">
    <name type="scientific">Xylaria arbuscula</name>
    <dbReference type="NCBI Taxonomy" id="114810"/>
    <lineage>
        <taxon>Eukaryota</taxon>
        <taxon>Fungi</taxon>
        <taxon>Dikarya</taxon>
        <taxon>Ascomycota</taxon>
        <taxon>Pezizomycotina</taxon>
        <taxon>Sordariomycetes</taxon>
        <taxon>Xylariomycetidae</taxon>
        <taxon>Xylariales</taxon>
        <taxon>Xylariaceae</taxon>
        <taxon>Xylaria</taxon>
    </lineage>
</organism>
<comment type="caution">
    <text evidence="2">The sequence shown here is derived from an EMBL/GenBank/DDBJ whole genome shotgun (WGS) entry which is preliminary data.</text>
</comment>
<gene>
    <name evidence="2" type="ORF">NPX13_g2272</name>
</gene>
<dbReference type="EMBL" id="JANPWZ010000234">
    <property type="protein sequence ID" value="KAJ3578288.1"/>
    <property type="molecule type" value="Genomic_DNA"/>
</dbReference>
<evidence type="ECO:0000313" key="2">
    <source>
        <dbReference type="EMBL" id="KAJ3578288.1"/>
    </source>
</evidence>
<proteinExistence type="predicted"/>